<dbReference type="EMBL" id="VITR01000011">
    <property type="protein sequence ID" value="TWB39101.1"/>
    <property type="molecule type" value="Genomic_DNA"/>
</dbReference>
<name>A0A560GZ18_9PROT</name>
<evidence type="ECO:0000313" key="9">
    <source>
        <dbReference type="EMBL" id="TWB39101.1"/>
    </source>
</evidence>
<feature type="signal peptide" evidence="8">
    <location>
        <begin position="1"/>
        <end position="25"/>
    </location>
</feature>
<evidence type="ECO:0000256" key="4">
    <source>
        <dbReference type="ARBA" id="ARBA00022729"/>
    </source>
</evidence>
<dbReference type="GO" id="GO:0052689">
    <property type="term" value="F:carboxylic ester hydrolase activity"/>
    <property type="evidence" value="ECO:0007669"/>
    <property type="project" value="UniProtKB-KW"/>
</dbReference>
<sequence length="519" mass="54831">MRAMNWTAAAGALMVWALAAPAAKAAAPTTDCASLAGRTLPEARVLSAEAIAAGRYKAPDGTVTFPDLPAFCRVVALAETDVKVEVWLPQAGWNGRFQGVGNGGFAGNFSYYAMGPALRAGYAVAGTDTGHGPAEGKPGTRLGWMHDPTQLANWGHNSIHRMTVAAKAIVAAHYGTPAAHAYFEGCSTGGAQAMAEAEYFPGDYDGIHAGAPGMNYTRLMMSFLWSSRATLLDPASTLPAETLALLHKAVLTACDAADGVKDGVIENPPACHFDPATLQCPAGATDTAACLTAPQVTAARALYAGPRNPRTGEAIYPGLVPGSEWGWDLQQGKLLEAYVIPLFQNMAYDNLSWRWQDFDFDHDVTLTDEKVGATITAVSPDLSAFQARGGKLIMSQGWADQLNAQTYPIHYYHAVAGTSDPAQARARLGGYFRLFMAPGMGHCFGGPGPNRFDAVAALRAWVEQGKAPERLVAAKHADDRDPTSAVLRTRPLCPYPSVARWSGKGSSDEAANFTCGAPQ</sequence>
<accession>A0A560GZ18</accession>
<dbReference type="PANTHER" id="PTHR33938:SF15">
    <property type="entry name" value="FERULOYL ESTERASE B-RELATED"/>
    <property type="match status" value="1"/>
</dbReference>
<feature type="chain" id="PRO_5022189866" evidence="8">
    <location>
        <begin position="26"/>
        <end position="519"/>
    </location>
</feature>
<keyword evidence="3" id="KW-0479">Metal-binding</keyword>
<proteinExistence type="inferred from homology"/>
<comment type="similarity">
    <text evidence="1">Belongs to the tannase family.</text>
</comment>
<evidence type="ECO:0000256" key="5">
    <source>
        <dbReference type="ARBA" id="ARBA00022801"/>
    </source>
</evidence>
<evidence type="ECO:0000256" key="8">
    <source>
        <dbReference type="SAM" id="SignalP"/>
    </source>
</evidence>
<evidence type="ECO:0000256" key="6">
    <source>
        <dbReference type="ARBA" id="ARBA00022837"/>
    </source>
</evidence>
<organism evidence="9 10">
    <name type="scientific">Nitrospirillum amazonense</name>
    <dbReference type="NCBI Taxonomy" id="28077"/>
    <lineage>
        <taxon>Bacteria</taxon>
        <taxon>Pseudomonadati</taxon>
        <taxon>Pseudomonadota</taxon>
        <taxon>Alphaproteobacteria</taxon>
        <taxon>Rhodospirillales</taxon>
        <taxon>Azospirillaceae</taxon>
        <taxon>Nitrospirillum</taxon>
    </lineage>
</organism>
<dbReference type="PANTHER" id="PTHR33938">
    <property type="entry name" value="FERULOYL ESTERASE B-RELATED"/>
    <property type="match status" value="1"/>
</dbReference>
<dbReference type="Proteomes" id="UP000315751">
    <property type="component" value="Unassembled WGS sequence"/>
</dbReference>
<keyword evidence="6" id="KW-0106">Calcium</keyword>
<evidence type="ECO:0000256" key="2">
    <source>
        <dbReference type="ARBA" id="ARBA00022487"/>
    </source>
</evidence>
<protein>
    <submittedName>
        <fullName evidence="9">Feruloyl esterase</fullName>
    </submittedName>
</protein>
<gene>
    <name evidence="9" type="ORF">FBZ90_11196</name>
</gene>
<dbReference type="InterPro" id="IPR011118">
    <property type="entry name" value="Tannase/feruloyl_esterase"/>
</dbReference>
<dbReference type="RefSeq" id="WP_186455908.1">
    <property type="nucleotide sequence ID" value="NZ_VITR01000011.1"/>
</dbReference>
<dbReference type="InterPro" id="IPR029058">
    <property type="entry name" value="AB_hydrolase_fold"/>
</dbReference>
<reference evidence="9 10" key="1">
    <citation type="submission" date="2019-06" db="EMBL/GenBank/DDBJ databases">
        <title>Genomic Encyclopedia of Type Strains, Phase IV (KMG-V): Genome sequencing to study the core and pangenomes of soil and plant-associated prokaryotes.</title>
        <authorList>
            <person name="Whitman W."/>
        </authorList>
    </citation>
    <scope>NUCLEOTIDE SEQUENCE [LARGE SCALE GENOMIC DNA]</scope>
    <source>
        <strain evidence="9 10">BR 11622</strain>
    </source>
</reference>
<keyword evidence="4 8" id="KW-0732">Signal</keyword>
<evidence type="ECO:0000256" key="1">
    <source>
        <dbReference type="ARBA" id="ARBA00006249"/>
    </source>
</evidence>
<keyword evidence="5" id="KW-0378">Hydrolase</keyword>
<dbReference type="AlphaFoldDB" id="A0A560GZ18"/>
<evidence type="ECO:0000313" key="10">
    <source>
        <dbReference type="Proteomes" id="UP000315751"/>
    </source>
</evidence>
<dbReference type="SUPFAM" id="SSF53474">
    <property type="entry name" value="alpha/beta-Hydrolases"/>
    <property type="match status" value="1"/>
</dbReference>
<dbReference type="Pfam" id="PF07519">
    <property type="entry name" value="Tannase"/>
    <property type="match status" value="1"/>
</dbReference>
<keyword evidence="10" id="KW-1185">Reference proteome</keyword>
<evidence type="ECO:0000256" key="3">
    <source>
        <dbReference type="ARBA" id="ARBA00022723"/>
    </source>
</evidence>
<keyword evidence="7" id="KW-1015">Disulfide bond</keyword>
<evidence type="ECO:0000256" key="7">
    <source>
        <dbReference type="ARBA" id="ARBA00023157"/>
    </source>
</evidence>
<keyword evidence="2" id="KW-0719">Serine esterase</keyword>
<dbReference type="GO" id="GO:0046872">
    <property type="term" value="F:metal ion binding"/>
    <property type="evidence" value="ECO:0007669"/>
    <property type="project" value="UniProtKB-KW"/>
</dbReference>
<comment type="caution">
    <text evidence="9">The sequence shown here is derived from an EMBL/GenBank/DDBJ whole genome shotgun (WGS) entry which is preliminary data.</text>
</comment>